<dbReference type="AlphaFoldDB" id="A0A5B0PU57"/>
<feature type="region of interest" description="Disordered" evidence="1">
    <location>
        <begin position="40"/>
        <end position="203"/>
    </location>
</feature>
<feature type="chain" id="PRO_5036137815" evidence="2">
    <location>
        <begin position="25"/>
        <end position="216"/>
    </location>
</feature>
<gene>
    <name evidence="4" type="ORF">PGT21_023458</name>
    <name evidence="3" type="ORF">PGTUg99_026911</name>
</gene>
<feature type="compositionally biased region" description="Basic residues" evidence="1">
    <location>
        <begin position="147"/>
        <end position="175"/>
    </location>
</feature>
<reference evidence="5 6" key="1">
    <citation type="submission" date="2019-05" db="EMBL/GenBank/DDBJ databases">
        <title>Emergence of the Ug99 lineage of the wheat stem rust pathogen through somatic hybridization.</title>
        <authorList>
            <person name="Li F."/>
            <person name="Upadhyaya N.M."/>
            <person name="Sperschneider J."/>
            <person name="Matny O."/>
            <person name="Nguyen-Phuc H."/>
            <person name="Mago R."/>
            <person name="Raley C."/>
            <person name="Miller M.E."/>
            <person name="Silverstein K.A.T."/>
            <person name="Henningsen E."/>
            <person name="Hirsch C.D."/>
            <person name="Visser B."/>
            <person name="Pretorius Z.A."/>
            <person name="Steffenson B.J."/>
            <person name="Schwessinger B."/>
            <person name="Dodds P.N."/>
            <person name="Figueroa M."/>
        </authorList>
    </citation>
    <scope>NUCLEOTIDE SEQUENCE [LARGE SCALE GENOMIC DNA]</scope>
    <source>
        <strain evidence="4">21-0</strain>
        <strain evidence="3 6">Ug99</strain>
    </source>
</reference>
<name>A0A5B0PU57_PUCGR</name>
<evidence type="ECO:0000256" key="2">
    <source>
        <dbReference type="SAM" id="SignalP"/>
    </source>
</evidence>
<evidence type="ECO:0000313" key="5">
    <source>
        <dbReference type="Proteomes" id="UP000324748"/>
    </source>
</evidence>
<evidence type="ECO:0000313" key="4">
    <source>
        <dbReference type="EMBL" id="KAA1104436.1"/>
    </source>
</evidence>
<dbReference type="EMBL" id="VDEP01000505">
    <property type="protein sequence ID" value="KAA1068493.1"/>
    <property type="molecule type" value="Genomic_DNA"/>
</dbReference>
<accession>A0A5B0PU57</accession>
<evidence type="ECO:0000256" key="1">
    <source>
        <dbReference type="SAM" id="MobiDB-lite"/>
    </source>
</evidence>
<feature type="signal peptide" evidence="2">
    <location>
        <begin position="1"/>
        <end position="24"/>
    </location>
</feature>
<dbReference type="Proteomes" id="UP000325313">
    <property type="component" value="Unassembled WGS sequence"/>
</dbReference>
<evidence type="ECO:0000313" key="3">
    <source>
        <dbReference type="EMBL" id="KAA1068493.1"/>
    </source>
</evidence>
<comment type="caution">
    <text evidence="4">The sequence shown here is derived from an EMBL/GenBank/DDBJ whole genome shotgun (WGS) entry which is preliminary data.</text>
</comment>
<protein>
    <submittedName>
        <fullName evidence="4">Uncharacterized protein</fullName>
    </submittedName>
</protein>
<organism evidence="4 5">
    <name type="scientific">Puccinia graminis f. sp. tritici</name>
    <dbReference type="NCBI Taxonomy" id="56615"/>
    <lineage>
        <taxon>Eukaryota</taxon>
        <taxon>Fungi</taxon>
        <taxon>Dikarya</taxon>
        <taxon>Basidiomycota</taxon>
        <taxon>Pucciniomycotina</taxon>
        <taxon>Pucciniomycetes</taxon>
        <taxon>Pucciniales</taxon>
        <taxon>Pucciniaceae</taxon>
        <taxon>Puccinia</taxon>
    </lineage>
</organism>
<keyword evidence="2" id="KW-0732">Signal</keyword>
<dbReference type="Proteomes" id="UP000324748">
    <property type="component" value="Unassembled WGS sequence"/>
</dbReference>
<evidence type="ECO:0000313" key="6">
    <source>
        <dbReference type="Proteomes" id="UP000325313"/>
    </source>
</evidence>
<feature type="compositionally biased region" description="Pro residues" evidence="1">
    <location>
        <begin position="47"/>
        <end position="57"/>
    </location>
</feature>
<keyword evidence="5" id="KW-1185">Reference proteome</keyword>
<feature type="compositionally biased region" description="Polar residues" evidence="1">
    <location>
        <begin position="79"/>
        <end position="88"/>
    </location>
</feature>
<proteinExistence type="predicted"/>
<sequence>MAQSSKLTTGLFFCLAGVVNKCLGVGWGEETLFLLPRRSHRSTQISSPPPTNSPPNQPSTSTTQPYPGFPTKALAPTKDTANGLQPSNAAAEVPAAELSKDPAEAAADGPQPLKVTAEDTSDRPQPPRVTADGPEPPKVTAGAAEGHRRRARARTAGRHRSRNPRRSHGSRRGSRRGGSGSCRARDGSRQHRCGGGSAPWSKLWPVCLGHAECLRR</sequence>
<dbReference type="EMBL" id="VSWC01000041">
    <property type="protein sequence ID" value="KAA1104436.1"/>
    <property type="molecule type" value="Genomic_DNA"/>
</dbReference>